<evidence type="ECO:0000313" key="3">
    <source>
        <dbReference type="EMBL" id="GEP56261.1"/>
    </source>
</evidence>
<dbReference type="InterPro" id="IPR051557">
    <property type="entry name" value="NipSnap_domain"/>
</dbReference>
<dbReference type="AlphaFoldDB" id="A0A512NBD2"/>
<evidence type="ECO:0000313" key="4">
    <source>
        <dbReference type="Proteomes" id="UP000321058"/>
    </source>
</evidence>
<proteinExistence type="inferred from homology"/>
<dbReference type="OrthoDB" id="9812037at2"/>
<dbReference type="PANTHER" id="PTHR21017">
    <property type="entry name" value="NIPSNAP-RELATED"/>
    <property type="match status" value="1"/>
</dbReference>
<reference evidence="3 4" key="1">
    <citation type="submission" date="2019-07" db="EMBL/GenBank/DDBJ databases">
        <title>Whole genome shotgun sequence of Reyranella soli NBRC 108950.</title>
        <authorList>
            <person name="Hosoyama A."/>
            <person name="Uohara A."/>
            <person name="Ohji S."/>
            <person name="Ichikawa N."/>
        </authorList>
    </citation>
    <scope>NUCLEOTIDE SEQUENCE [LARGE SCALE GENOMIC DNA]</scope>
    <source>
        <strain evidence="3 4">NBRC 108950</strain>
    </source>
</reference>
<dbReference type="RefSeq" id="WP_147150331.1">
    <property type="nucleotide sequence ID" value="NZ_BKAJ01000059.1"/>
</dbReference>
<dbReference type="Pfam" id="PF07978">
    <property type="entry name" value="NIPSNAP"/>
    <property type="match status" value="1"/>
</dbReference>
<feature type="domain" description="NIPSNAP" evidence="2">
    <location>
        <begin position="4"/>
        <end position="106"/>
    </location>
</feature>
<dbReference type="PANTHER" id="PTHR21017:SF17">
    <property type="entry name" value="PROTEIN NIPSNAP"/>
    <property type="match status" value="1"/>
</dbReference>
<name>A0A512NBD2_9HYPH</name>
<keyword evidence="4" id="KW-1185">Reference proteome</keyword>
<gene>
    <name evidence="3" type="ORF">RSO01_34270</name>
</gene>
<evidence type="ECO:0000259" key="2">
    <source>
        <dbReference type="Pfam" id="PF07978"/>
    </source>
</evidence>
<dbReference type="EMBL" id="BKAJ01000059">
    <property type="protein sequence ID" value="GEP56261.1"/>
    <property type="molecule type" value="Genomic_DNA"/>
</dbReference>
<comment type="caution">
    <text evidence="3">The sequence shown here is derived from an EMBL/GenBank/DDBJ whole genome shotgun (WGS) entry which is preliminary data.</text>
</comment>
<sequence>MALYELRTYTLYVGKMAEAVKLYQQFGFPALQKGGHDKHLIGYFQGDTGTINQLVHLWKFEDDADRRKHWAAVFANTDFTEGFAAKFRPLVMTQEVKLLHAAPWGPHP</sequence>
<dbReference type="SUPFAM" id="SSF54909">
    <property type="entry name" value="Dimeric alpha+beta barrel"/>
    <property type="match status" value="1"/>
</dbReference>
<organism evidence="3 4">
    <name type="scientific">Reyranella soli</name>
    <dbReference type="NCBI Taxonomy" id="1230389"/>
    <lineage>
        <taxon>Bacteria</taxon>
        <taxon>Pseudomonadati</taxon>
        <taxon>Pseudomonadota</taxon>
        <taxon>Alphaproteobacteria</taxon>
        <taxon>Hyphomicrobiales</taxon>
        <taxon>Reyranellaceae</taxon>
        <taxon>Reyranella</taxon>
    </lineage>
</organism>
<comment type="similarity">
    <text evidence="1">Belongs to the NipSnap family.</text>
</comment>
<accession>A0A512NBD2</accession>
<evidence type="ECO:0000256" key="1">
    <source>
        <dbReference type="ARBA" id="ARBA00005291"/>
    </source>
</evidence>
<dbReference type="Proteomes" id="UP000321058">
    <property type="component" value="Unassembled WGS sequence"/>
</dbReference>
<protein>
    <submittedName>
        <fullName evidence="3">NIPSNAP superfamily protein</fullName>
    </submittedName>
</protein>
<dbReference type="InterPro" id="IPR012577">
    <property type="entry name" value="NIPSNAP"/>
</dbReference>
<dbReference type="InterPro" id="IPR011008">
    <property type="entry name" value="Dimeric_a/b-barrel"/>
</dbReference>
<dbReference type="Gene3D" id="3.30.70.100">
    <property type="match status" value="1"/>
</dbReference>